<accession>A0A8H3U3U3</accession>
<dbReference type="EMBL" id="WNWQ01000981">
    <property type="protein sequence ID" value="KAE9962713.1"/>
    <property type="molecule type" value="Genomic_DNA"/>
</dbReference>
<evidence type="ECO:0000313" key="3">
    <source>
        <dbReference type="Proteomes" id="UP000433883"/>
    </source>
</evidence>
<sequence>MSSLPSPDLIDSVEKAPQKCNQRNPNFAINTALYSSSSFDSLDYLKCFIKALLGLIADFSLLLEKASAAVKDPELTILFGAQTAEERD</sequence>
<evidence type="ECO:0000313" key="2">
    <source>
        <dbReference type="EMBL" id="KAE9989857.1"/>
    </source>
</evidence>
<evidence type="ECO:0000313" key="1">
    <source>
        <dbReference type="EMBL" id="KAE9962713.1"/>
    </source>
</evidence>
<organism evidence="1 3">
    <name type="scientific">Venturia inaequalis</name>
    <name type="common">Apple scab fungus</name>
    <dbReference type="NCBI Taxonomy" id="5025"/>
    <lineage>
        <taxon>Eukaryota</taxon>
        <taxon>Fungi</taxon>
        <taxon>Dikarya</taxon>
        <taxon>Ascomycota</taxon>
        <taxon>Pezizomycotina</taxon>
        <taxon>Dothideomycetes</taxon>
        <taxon>Pleosporomycetidae</taxon>
        <taxon>Venturiales</taxon>
        <taxon>Venturiaceae</taxon>
        <taxon>Venturia</taxon>
    </lineage>
</organism>
<dbReference type="EMBL" id="WNWR01000165">
    <property type="protein sequence ID" value="KAE9989857.1"/>
    <property type="molecule type" value="Genomic_DNA"/>
</dbReference>
<protein>
    <submittedName>
        <fullName evidence="1">Uncharacterized protein</fullName>
    </submittedName>
</protein>
<reference evidence="1 3" key="1">
    <citation type="submission" date="2019-11" db="EMBL/GenBank/DDBJ databases">
        <title>Venturia inaequalis Genome Resource.</title>
        <authorList>
            <person name="Lichtner F.J."/>
        </authorList>
    </citation>
    <scope>NUCLEOTIDE SEQUENCE [LARGE SCALE GENOMIC DNA]</scope>
    <source>
        <strain evidence="1">Bline_iso_100314</strain>
        <strain evidence="2 4">DMI_063113</strain>
    </source>
</reference>
<dbReference type="Proteomes" id="UP000490939">
    <property type="component" value="Unassembled WGS sequence"/>
</dbReference>
<dbReference type="Proteomes" id="UP000433883">
    <property type="component" value="Unassembled WGS sequence"/>
</dbReference>
<comment type="caution">
    <text evidence="1">The sequence shown here is derived from an EMBL/GenBank/DDBJ whole genome shotgun (WGS) entry which is preliminary data.</text>
</comment>
<name>A0A8H3U3U3_VENIN</name>
<evidence type="ECO:0000313" key="4">
    <source>
        <dbReference type="Proteomes" id="UP000490939"/>
    </source>
</evidence>
<dbReference type="AlphaFoldDB" id="A0A8H3U3U3"/>
<proteinExistence type="predicted"/>
<keyword evidence="4" id="KW-1185">Reference proteome</keyword>
<gene>
    <name evidence="1" type="ORF">BLS_010108</name>
    <name evidence="2" type="ORF">EG327_002159</name>
</gene>